<accession>A0A6P1MNH4</accession>
<dbReference type="Pfam" id="PF08275">
    <property type="entry name" value="DNAG_N"/>
    <property type="match status" value="1"/>
</dbReference>
<reference evidence="2 3" key="1">
    <citation type="submission" date="2020-01" db="EMBL/GenBank/DDBJ databases">
        <title>Genomic analysis of Aminipila sp. CBA3637.</title>
        <authorList>
            <person name="Kim Y.B."/>
            <person name="Roh S.W."/>
        </authorList>
    </citation>
    <scope>NUCLEOTIDE SEQUENCE [LARGE SCALE GENOMIC DNA]</scope>
    <source>
        <strain evidence="2 3">CBA3637</strain>
    </source>
</reference>
<feature type="domain" description="DNA primase DNAG catalytic core N-terminal" evidence="1">
    <location>
        <begin position="3"/>
        <end position="63"/>
    </location>
</feature>
<dbReference type="InterPro" id="IPR037068">
    <property type="entry name" value="DNA_primase_core_N_sf"/>
</dbReference>
<dbReference type="AlphaFoldDB" id="A0A6P1MNH4"/>
<dbReference type="Proteomes" id="UP000463883">
    <property type="component" value="Chromosome"/>
</dbReference>
<dbReference type="SUPFAM" id="SSF56731">
    <property type="entry name" value="DNA primase core"/>
    <property type="match status" value="1"/>
</dbReference>
<keyword evidence="3" id="KW-1185">Reference proteome</keyword>
<dbReference type="PANTHER" id="PTHR30313">
    <property type="entry name" value="DNA PRIMASE"/>
    <property type="match status" value="1"/>
</dbReference>
<dbReference type="Gene3D" id="3.90.980.10">
    <property type="entry name" value="DNA primase, catalytic core, N-terminal domain"/>
    <property type="match status" value="1"/>
</dbReference>
<dbReference type="InterPro" id="IPR050219">
    <property type="entry name" value="DnaG_primase"/>
</dbReference>
<evidence type="ECO:0000313" key="3">
    <source>
        <dbReference type="Proteomes" id="UP000463883"/>
    </source>
</evidence>
<dbReference type="GO" id="GO:0005737">
    <property type="term" value="C:cytoplasm"/>
    <property type="evidence" value="ECO:0007669"/>
    <property type="project" value="TreeGrafter"/>
</dbReference>
<proteinExistence type="predicted"/>
<evidence type="ECO:0000259" key="1">
    <source>
        <dbReference type="Pfam" id="PF08275"/>
    </source>
</evidence>
<dbReference type="EMBL" id="CP047591">
    <property type="protein sequence ID" value="QHI73658.1"/>
    <property type="molecule type" value="Genomic_DNA"/>
</dbReference>
<protein>
    <recommendedName>
        <fullName evidence="1">DNA primase DNAG catalytic core N-terminal domain-containing protein</fullName>
    </recommendedName>
</protein>
<organism evidence="2 3">
    <name type="scientific">Aminipila terrae</name>
    <dbReference type="NCBI Taxonomy" id="2697030"/>
    <lineage>
        <taxon>Bacteria</taxon>
        <taxon>Bacillati</taxon>
        <taxon>Bacillota</taxon>
        <taxon>Clostridia</taxon>
        <taxon>Peptostreptococcales</taxon>
        <taxon>Anaerovoracaceae</taxon>
        <taxon>Aminipila</taxon>
    </lineage>
</organism>
<evidence type="ECO:0000313" key="2">
    <source>
        <dbReference type="EMBL" id="QHI73658.1"/>
    </source>
</evidence>
<sequence length="68" mass="7845">MKILKELGLVSESKGRYYDKFRNRVMFPIINTRGKVIGFGGRAIDDSTPKYLNSPESPVFMKKIIYMV</sequence>
<gene>
    <name evidence="2" type="ORF">Ami3637_15875</name>
</gene>
<dbReference type="InterPro" id="IPR013264">
    <property type="entry name" value="DNAG_N"/>
</dbReference>
<dbReference type="KEGG" id="amic:Ami3637_15875"/>
<dbReference type="PANTHER" id="PTHR30313:SF2">
    <property type="entry name" value="DNA PRIMASE"/>
    <property type="match status" value="1"/>
</dbReference>
<dbReference type="GO" id="GO:0006269">
    <property type="term" value="P:DNA replication, synthesis of primer"/>
    <property type="evidence" value="ECO:0007669"/>
    <property type="project" value="TreeGrafter"/>
</dbReference>
<name>A0A6P1MNH4_9FIRM</name>